<sequence length="63" mass="6672">MTSNERTKEAWNAALGTMLLVAAFVIVLLEMVGSSPNAQMNVLAVLLAITGSGLRLEAAVTRR</sequence>
<comment type="caution">
    <text evidence="2">The sequence shown here is derived from an EMBL/GenBank/DDBJ whole genome shotgun (WGS) entry which is preliminary data.</text>
</comment>
<feature type="transmembrane region" description="Helical" evidence="1">
    <location>
        <begin position="38"/>
        <end position="56"/>
    </location>
</feature>
<dbReference type="EMBL" id="JAGINW010000001">
    <property type="protein sequence ID" value="MBP2322414.1"/>
    <property type="molecule type" value="Genomic_DNA"/>
</dbReference>
<evidence type="ECO:0000256" key="1">
    <source>
        <dbReference type="SAM" id="Phobius"/>
    </source>
</evidence>
<organism evidence="2 3">
    <name type="scientific">Kibdelosporangium banguiense</name>
    <dbReference type="NCBI Taxonomy" id="1365924"/>
    <lineage>
        <taxon>Bacteria</taxon>
        <taxon>Bacillati</taxon>
        <taxon>Actinomycetota</taxon>
        <taxon>Actinomycetes</taxon>
        <taxon>Pseudonocardiales</taxon>
        <taxon>Pseudonocardiaceae</taxon>
        <taxon>Kibdelosporangium</taxon>
    </lineage>
</organism>
<dbReference type="RefSeq" id="WP_209637851.1">
    <property type="nucleotide sequence ID" value="NZ_JAGINW010000001.1"/>
</dbReference>
<keyword evidence="3" id="KW-1185">Reference proteome</keyword>
<keyword evidence="1" id="KW-0812">Transmembrane</keyword>
<reference evidence="2 3" key="1">
    <citation type="submission" date="2021-03" db="EMBL/GenBank/DDBJ databases">
        <title>Sequencing the genomes of 1000 actinobacteria strains.</title>
        <authorList>
            <person name="Klenk H.-P."/>
        </authorList>
    </citation>
    <scope>NUCLEOTIDE SEQUENCE [LARGE SCALE GENOMIC DNA]</scope>
    <source>
        <strain evidence="2 3">DSM 46670</strain>
    </source>
</reference>
<evidence type="ECO:0000313" key="2">
    <source>
        <dbReference type="EMBL" id="MBP2322414.1"/>
    </source>
</evidence>
<dbReference type="Proteomes" id="UP001519332">
    <property type="component" value="Unassembled WGS sequence"/>
</dbReference>
<proteinExistence type="predicted"/>
<accession>A0ABS4TDI4</accession>
<name>A0ABS4TDI4_9PSEU</name>
<keyword evidence="1" id="KW-0472">Membrane</keyword>
<protein>
    <submittedName>
        <fullName evidence="2">Uncharacterized protein</fullName>
    </submittedName>
</protein>
<gene>
    <name evidence="2" type="ORF">JOF56_002799</name>
</gene>
<keyword evidence="1" id="KW-1133">Transmembrane helix</keyword>
<evidence type="ECO:0000313" key="3">
    <source>
        <dbReference type="Proteomes" id="UP001519332"/>
    </source>
</evidence>
<feature type="transmembrane region" description="Helical" evidence="1">
    <location>
        <begin position="12"/>
        <end position="32"/>
    </location>
</feature>